<evidence type="ECO:0000313" key="3">
    <source>
        <dbReference type="Proteomes" id="UP000309215"/>
    </source>
</evidence>
<evidence type="ECO:0000256" key="1">
    <source>
        <dbReference type="SAM" id="SignalP"/>
    </source>
</evidence>
<accession>A0A4U1J7S2</accession>
<dbReference type="RefSeq" id="WP_136931773.1">
    <property type="nucleotide sequence ID" value="NZ_SSMQ01000029.1"/>
</dbReference>
<organism evidence="2 3">
    <name type="scientific">Polyangium fumosum</name>
    <dbReference type="NCBI Taxonomy" id="889272"/>
    <lineage>
        <taxon>Bacteria</taxon>
        <taxon>Pseudomonadati</taxon>
        <taxon>Myxococcota</taxon>
        <taxon>Polyangia</taxon>
        <taxon>Polyangiales</taxon>
        <taxon>Polyangiaceae</taxon>
        <taxon>Polyangium</taxon>
    </lineage>
</organism>
<dbReference type="EMBL" id="SSMQ01000029">
    <property type="protein sequence ID" value="TKD03421.1"/>
    <property type="molecule type" value="Genomic_DNA"/>
</dbReference>
<keyword evidence="3" id="KW-1185">Reference proteome</keyword>
<proteinExistence type="predicted"/>
<dbReference type="AlphaFoldDB" id="A0A4U1J7S2"/>
<dbReference type="Proteomes" id="UP000309215">
    <property type="component" value="Unassembled WGS sequence"/>
</dbReference>
<reference evidence="2 3" key="1">
    <citation type="submission" date="2019-04" db="EMBL/GenBank/DDBJ databases">
        <authorList>
            <person name="Li Y."/>
            <person name="Wang J."/>
        </authorList>
    </citation>
    <scope>NUCLEOTIDE SEQUENCE [LARGE SCALE GENOMIC DNA]</scope>
    <source>
        <strain evidence="2 3">DSM 14668</strain>
    </source>
</reference>
<keyword evidence="1" id="KW-0732">Signal</keyword>
<protein>
    <submittedName>
        <fullName evidence="2">Uncharacterized protein</fullName>
    </submittedName>
</protein>
<gene>
    <name evidence="2" type="ORF">E8A74_26010</name>
</gene>
<name>A0A4U1J7S2_9BACT</name>
<sequence>MSNRIGLMGATLLVCIGSARGALAQSDETENKLPAAGTDVPSVGGDIGGGPNLLDLEYVTARVAFRPGNTIGTVTFAPWMKPPYRWYYSETRFGFSVEQDGTLGIGAGVGINGPRIRLKNEKKCKAHPEYEGPGTIAEKARANLAALEMRQRAEVDVACRLIADCRADDAECSTLTRLTQTDCKPDRRVAARAPGIEDALKRSWDAILAKDTAYHTTLRMMASRLESVREESEAALKGAKTSADDVQLKKRNACRLEEAYSMKGGLNLLGSARFFSVVKAPSIAPKGGENTEETRRDANARFLRSIDLMAAGRLHLTRNFMFQGRGGYRWGRVDALEDTTLQGQYMLGLDVGVFVGTGETDAKGFTPGVGIGLSTTYFGCQAGDGCKTNIATNDEEFPKGIPLDWRFQNSLFAEVRVKQELQFRIGFDFYADQVHGALDRADPGSKDPIIVRFVPKLAAGTSFWGI</sequence>
<comment type="caution">
    <text evidence="2">The sequence shown here is derived from an EMBL/GenBank/DDBJ whole genome shotgun (WGS) entry which is preliminary data.</text>
</comment>
<feature type="chain" id="PRO_5020428202" evidence="1">
    <location>
        <begin position="25"/>
        <end position="466"/>
    </location>
</feature>
<feature type="signal peptide" evidence="1">
    <location>
        <begin position="1"/>
        <end position="24"/>
    </location>
</feature>
<evidence type="ECO:0000313" key="2">
    <source>
        <dbReference type="EMBL" id="TKD03421.1"/>
    </source>
</evidence>